<dbReference type="Proteomes" id="UP000295727">
    <property type="component" value="Chromosome 2"/>
</dbReference>
<protein>
    <recommendedName>
        <fullName evidence="3">Mannosyl-glycoprotein endo-beta-N-acetylglucosamidase-like domain-containing protein</fullName>
    </recommendedName>
</protein>
<dbReference type="RefSeq" id="WP_134751234.1">
    <property type="nucleotide sequence ID" value="NZ_CP038149.1"/>
</dbReference>
<dbReference type="AlphaFoldDB" id="A0A4P7CSK8"/>
<accession>A0A4P7CSK8</accession>
<dbReference type="Gene3D" id="1.10.530.10">
    <property type="match status" value="1"/>
</dbReference>
<evidence type="ECO:0000313" key="1">
    <source>
        <dbReference type="EMBL" id="QBQ98948.1"/>
    </source>
</evidence>
<dbReference type="EMBL" id="CP038149">
    <property type="protein sequence ID" value="QBQ98948.1"/>
    <property type="molecule type" value="Genomic_DNA"/>
</dbReference>
<gene>
    <name evidence="1" type="ORF">E1956_17015</name>
</gene>
<dbReference type="KEGG" id="ppai:E1956_17015"/>
<evidence type="ECO:0008006" key="3">
    <source>
        <dbReference type="Google" id="ProtNLM"/>
    </source>
</evidence>
<organism evidence="1 2">
    <name type="scientific">Paraburkholderia pallida</name>
    <dbReference type="NCBI Taxonomy" id="2547399"/>
    <lineage>
        <taxon>Bacteria</taxon>
        <taxon>Pseudomonadati</taxon>
        <taxon>Pseudomonadota</taxon>
        <taxon>Betaproteobacteria</taxon>
        <taxon>Burkholderiales</taxon>
        <taxon>Burkholderiaceae</taxon>
        <taxon>Paraburkholderia</taxon>
    </lineage>
</organism>
<keyword evidence="2" id="KW-1185">Reference proteome</keyword>
<dbReference type="OrthoDB" id="1523598at2"/>
<evidence type="ECO:0000313" key="2">
    <source>
        <dbReference type="Proteomes" id="UP000295727"/>
    </source>
</evidence>
<proteinExistence type="predicted"/>
<reference evidence="1 2" key="1">
    <citation type="submission" date="2019-03" db="EMBL/GenBank/DDBJ databases">
        <title>Paraburkholderia sp. 7MH5, isolated from subtropical forest soil.</title>
        <authorList>
            <person name="Gao Z.-H."/>
            <person name="Qiu L.-H."/>
        </authorList>
    </citation>
    <scope>NUCLEOTIDE SEQUENCE [LARGE SCALE GENOMIC DNA]</scope>
    <source>
        <strain evidence="1 2">7MH5</strain>
    </source>
</reference>
<name>A0A4P7CSK8_9BURK</name>
<sequence>MSIIATGQAVRGVRSPTPDTPSTNIDRCLCYQRCVIISRLHDERARDVPTVCAPSREAPFAPQHHEAPPYVSDFIAAHLEAAQSVQRKYRVPAGIVLAQSGYATDPAYSAKLNAIIRTHKLEQYDNGRPN</sequence>